<accession>A0AC34R298</accession>
<dbReference type="Proteomes" id="UP000887576">
    <property type="component" value="Unplaced"/>
</dbReference>
<evidence type="ECO:0000313" key="2">
    <source>
        <dbReference type="WBParaSite" id="JU765_v2.g290.t1"/>
    </source>
</evidence>
<organism evidence="1 2">
    <name type="scientific">Panagrolaimus sp. JU765</name>
    <dbReference type="NCBI Taxonomy" id="591449"/>
    <lineage>
        <taxon>Eukaryota</taxon>
        <taxon>Metazoa</taxon>
        <taxon>Ecdysozoa</taxon>
        <taxon>Nematoda</taxon>
        <taxon>Chromadorea</taxon>
        <taxon>Rhabditida</taxon>
        <taxon>Tylenchina</taxon>
        <taxon>Panagrolaimomorpha</taxon>
        <taxon>Panagrolaimoidea</taxon>
        <taxon>Panagrolaimidae</taxon>
        <taxon>Panagrolaimus</taxon>
    </lineage>
</organism>
<protein>
    <submittedName>
        <fullName evidence="2">Uncharacterized protein</fullName>
    </submittedName>
</protein>
<dbReference type="WBParaSite" id="JU765_v2.g290.t1">
    <property type="protein sequence ID" value="JU765_v2.g290.t1"/>
    <property type="gene ID" value="JU765_v2.g290"/>
</dbReference>
<name>A0AC34R298_9BILA</name>
<proteinExistence type="predicted"/>
<evidence type="ECO:0000313" key="1">
    <source>
        <dbReference type="Proteomes" id="UP000887576"/>
    </source>
</evidence>
<sequence>MKCIIFVVVLAIWDIQPVVGCLGGLPDNGDGTDDDGSMSDNVLTANPVFDMQVSPLVSWTTPKENTPAAAFWRARRNGRLRRRPRNADFDPDLELLAGVSDSTDSTTSEGTTASSLSTSTTTAGTGSTTTTTAGTGSTTTTTAGTGSTTTTTAGTGSTTTTTAGTGSTTTTTAGTGTTASVTGGSTTTSGGTTTSSGTTGSISTTTTATTTA</sequence>
<reference evidence="2" key="1">
    <citation type="submission" date="2022-11" db="UniProtKB">
        <authorList>
            <consortium name="WormBaseParasite"/>
        </authorList>
    </citation>
    <scope>IDENTIFICATION</scope>
</reference>